<proteinExistence type="predicted"/>
<dbReference type="EMBL" id="JBIEIL010000010">
    <property type="protein sequence ID" value="MFG6206627.1"/>
    <property type="molecule type" value="Genomic_DNA"/>
</dbReference>
<dbReference type="RefSeq" id="WP_394507637.1">
    <property type="nucleotide sequence ID" value="NZ_JBIEIL010000010.1"/>
</dbReference>
<dbReference type="SUPFAM" id="SSF52402">
    <property type="entry name" value="Adenine nucleotide alpha hydrolases-like"/>
    <property type="match status" value="1"/>
</dbReference>
<dbReference type="Pfam" id="PF00733">
    <property type="entry name" value="Asn_synthase"/>
    <property type="match status" value="1"/>
</dbReference>
<evidence type="ECO:0000313" key="3">
    <source>
        <dbReference type="Proteomes" id="UP001605918"/>
    </source>
</evidence>
<name>A0ABW7DG54_9PSED</name>
<sequence length="474" mass="54158">MNNEGKRYQAPTPNSAQQYPAADKIVHVNPLSSCKSIVIDSSIGRIMSGSFEQSISKKEPDRDQIIRQLTQDEPVLTPTYWQGLIILPPAHKYTYDTKLKTGTIETNLTHLQDQHLFENQDPFELIIEHIAKEHIKNKHDKLVVRFSGGVDSTCLLLAAIEVAGKDRVTAITWFDEKCSANNDRNTATALCNTLEVNHILFKLEPEDFFQEVSPTDYFHINSSMASEQVFRKEREFILAQLGDEFIILDGHGGDHLFLDPVPSAAFQHLIRENRFFKGFNIAATIAKLTGSNLYQTLTRNRRQQHNETDQLSYFFNKKFLPRRGAEKPKSLAEKHVQAIAQAVSQNAMSTTLNKFGKIIYPFTSQKIIEYALTQDPYSMFDESETRIPLKRAFRKKHPHILLRRDKGHITGAYQKSLKFHQKDIISKLRSSWMNKENIINMPNIENSINRSAMGFGGVEKNLLNIICASLIKNR</sequence>
<organism evidence="2 3">
    <name type="scientific">Pseudomonas retamae</name>
    <dbReference type="NCBI Taxonomy" id="702110"/>
    <lineage>
        <taxon>Bacteria</taxon>
        <taxon>Pseudomonadati</taxon>
        <taxon>Pseudomonadota</taxon>
        <taxon>Gammaproteobacteria</taxon>
        <taxon>Pseudomonadales</taxon>
        <taxon>Pseudomonadaceae</taxon>
        <taxon>Pseudomonas</taxon>
    </lineage>
</organism>
<dbReference type="InterPro" id="IPR014729">
    <property type="entry name" value="Rossmann-like_a/b/a_fold"/>
</dbReference>
<dbReference type="Proteomes" id="UP001605918">
    <property type="component" value="Unassembled WGS sequence"/>
</dbReference>
<evidence type="ECO:0000313" key="2">
    <source>
        <dbReference type="EMBL" id="MFG6206627.1"/>
    </source>
</evidence>
<accession>A0ABW7DG54</accession>
<protein>
    <submittedName>
        <fullName evidence="2">Asparagine synthase-related protein</fullName>
    </submittedName>
</protein>
<gene>
    <name evidence="2" type="ORF">ACGSLL_19890</name>
</gene>
<feature type="domain" description="Asparagine synthetase" evidence="1">
    <location>
        <begin position="144"/>
        <end position="451"/>
    </location>
</feature>
<keyword evidence="3" id="KW-1185">Reference proteome</keyword>
<reference evidence="2 3" key="1">
    <citation type="submission" date="2024-10" db="EMBL/GenBank/DDBJ databases">
        <title>Whole genome of Pseudomonas sp Strain RB5.</title>
        <authorList>
            <person name="Selami N."/>
        </authorList>
    </citation>
    <scope>NUCLEOTIDE SEQUENCE [LARGE SCALE GENOMIC DNA]</scope>
    <source>
        <strain evidence="2 3">RB5</strain>
    </source>
</reference>
<comment type="caution">
    <text evidence="2">The sequence shown here is derived from an EMBL/GenBank/DDBJ whole genome shotgun (WGS) entry which is preliminary data.</text>
</comment>
<evidence type="ECO:0000259" key="1">
    <source>
        <dbReference type="Pfam" id="PF00733"/>
    </source>
</evidence>
<dbReference type="Gene3D" id="3.40.50.620">
    <property type="entry name" value="HUPs"/>
    <property type="match status" value="1"/>
</dbReference>
<dbReference type="InterPro" id="IPR001962">
    <property type="entry name" value="Asn_synthase"/>
</dbReference>